<evidence type="ECO:0000256" key="2">
    <source>
        <dbReference type="ARBA" id="ARBA00010617"/>
    </source>
</evidence>
<proteinExistence type="inferred from homology"/>
<keyword evidence="5 9" id="KW-0560">Oxidoreductase</keyword>
<dbReference type="PRINTS" id="PR00385">
    <property type="entry name" value="P450"/>
</dbReference>
<dbReference type="PROSITE" id="PS00086">
    <property type="entry name" value="CYTOCHROME_P450"/>
    <property type="match status" value="1"/>
</dbReference>
<keyword evidence="10" id="KW-0472">Membrane</keyword>
<keyword evidence="4 8" id="KW-0479">Metal-binding</keyword>
<comment type="cofactor">
    <cofactor evidence="1 8">
        <name>heme</name>
        <dbReference type="ChEBI" id="CHEBI:30413"/>
    </cofactor>
</comment>
<evidence type="ECO:0000256" key="9">
    <source>
        <dbReference type="RuleBase" id="RU000461"/>
    </source>
</evidence>
<sequence>MIITMAVASQIPALEPLPLLACVSFIVLVLPMWWSLYNIYLHPLRKYPGPRLAASSSLYYYRWSYGGNLHAVIKQLHDQYGDVVRISPNMLVYRNPQAWKDICGHRKNGAAPFIKDQEFYSESPVGHHLVSTPNEADHSRIRRLLSHAFSDRALKEQEPLLQSYVDLLVSRLHEFGASPSQKPIDMTSWYNYTTFDIIGDLAFGESFNCLQSREYHPWVKTVFPTLKSATFIRPLLIFPNQIAAMLIPQWLKEMREEAFNLASEKVRRRLSLETTRPDFITYILRHSGERGMNLSEIQANAGLLIIAGSETTATLLSGCTFYLLTHPIAYKKLVTEIREAFQQESDITFLSIAKLRYLHAVLEESLRMYPPVSAILPRKVPMDGALINGQFVPGGTSVSMAYYSAFRASSNFTDPDSFIPERWLDDKDPRFETDKKEVLQPFSYGPRNCLGKNLAYSELRLIVVRLFWNFDMTLAGGGDNWSDQLAYTVWEKKPLMVKLSAIHR</sequence>
<evidence type="ECO:0000256" key="8">
    <source>
        <dbReference type="PIRSR" id="PIRSR602401-1"/>
    </source>
</evidence>
<dbReference type="CDD" id="cd11058">
    <property type="entry name" value="CYP60B-like"/>
    <property type="match status" value="1"/>
</dbReference>
<evidence type="ECO:0000256" key="7">
    <source>
        <dbReference type="ARBA" id="ARBA00023033"/>
    </source>
</evidence>
<evidence type="ECO:0000256" key="5">
    <source>
        <dbReference type="ARBA" id="ARBA00023002"/>
    </source>
</evidence>
<keyword evidence="7 9" id="KW-0503">Monooxygenase</keyword>
<dbReference type="SUPFAM" id="SSF48264">
    <property type="entry name" value="Cytochrome P450"/>
    <property type="match status" value="1"/>
</dbReference>
<organism evidence="11">
    <name type="scientific">Petromyces alliaceus</name>
    <name type="common">Aspergillus alliaceus</name>
    <dbReference type="NCBI Taxonomy" id="209559"/>
    <lineage>
        <taxon>Eukaryota</taxon>
        <taxon>Fungi</taxon>
        <taxon>Dikarya</taxon>
        <taxon>Ascomycota</taxon>
        <taxon>Pezizomycotina</taxon>
        <taxon>Eurotiomycetes</taxon>
        <taxon>Eurotiomycetidae</taxon>
        <taxon>Eurotiales</taxon>
        <taxon>Aspergillaceae</taxon>
        <taxon>Aspergillus</taxon>
        <taxon>Aspergillus subgen. Circumdati</taxon>
    </lineage>
</organism>
<dbReference type="InterPro" id="IPR001128">
    <property type="entry name" value="Cyt_P450"/>
</dbReference>
<dbReference type="OrthoDB" id="1470350at2759"/>
<dbReference type="PRINTS" id="PR00463">
    <property type="entry name" value="EP450I"/>
</dbReference>
<dbReference type="AlphaFoldDB" id="A0A5N7BU04"/>
<evidence type="ECO:0000313" key="11">
    <source>
        <dbReference type="EMBL" id="KAE8385312.1"/>
    </source>
</evidence>
<keyword evidence="10" id="KW-1133">Transmembrane helix</keyword>
<dbReference type="GO" id="GO:0020037">
    <property type="term" value="F:heme binding"/>
    <property type="evidence" value="ECO:0007669"/>
    <property type="project" value="InterPro"/>
</dbReference>
<dbReference type="Proteomes" id="UP000326877">
    <property type="component" value="Unassembled WGS sequence"/>
</dbReference>
<evidence type="ECO:0000256" key="1">
    <source>
        <dbReference type="ARBA" id="ARBA00001971"/>
    </source>
</evidence>
<keyword evidence="10" id="KW-0812">Transmembrane</keyword>
<dbReference type="PANTHER" id="PTHR24305:SF210">
    <property type="entry name" value="CYTOCHROME P450 MONOOXYGENASE ASQL-RELATED"/>
    <property type="match status" value="1"/>
</dbReference>
<evidence type="ECO:0000256" key="10">
    <source>
        <dbReference type="SAM" id="Phobius"/>
    </source>
</evidence>
<dbReference type="GO" id="GO:0005506">
    <property type="term" value="F:iron ion binding"/>
    <property type="evidence" value="ECO:0007669"/>
    <property type="project" value="InterPro"/>
</dbReference>
<dbReference type="Pfam" id="PF00067">
    <property type="entry name" value="p450"/>
    <property type="match status" value="1"/>
</dbReference>
<comment type="similarity">
    <text evidence="2 9">Belongs to the cytochrome P450 family.</text>
</comment>
<name>A0A5N7BU04_PETAA</name>
<gene>
    <name evidence="11" type="ORF">BDV23DRAFT_165102</name>
</gene>
<dbReference type="InterPro" id="IPR002401">
    <property type="entry name" value="Cyt_P450_E_grp-I"/>
</dbReference>
<dbReference type="FunFam" id="1.10.630.10:FF:000047">
    <property type="entry name" value="Cytochrome P450 monooxygenase"/>
    <property type="match status" value="1"/>
</dbReference>
<feature type="binding site" description="axial binding residue" evidence="8">
    <location>
        <position position="449"/>
    </location>
    <ligand>
        <name>heme</name>
        <dbReference type="ChEBI" id="CHEBI:30413"/>
    </ligand>
    <ligandPart>
        <name>Fe</name>
        <dbReference type="ChEBI" id="CHEBI:18248"/>
    </ligandPart>
</feature>
<dbReference type="InterPro" id="IPR050121">
    <property type="entry name" value="Cytochrome_P450_monoxygenase"/>
</dbReference>
<protein>
    <submittedName>
        <fullName evidence="11">Benzoate 4-monooxygenase cytochrome P450</fullName>
    </submittedName>
</protein>
<keyword evidence="3 8" id="KW-0349">Heme</keyword>
<evidence type="ECO:0000256" key="4">
    <source>
        <dbReference type="ARBA" id="ARBA00022723"/>
    </source>
</evidence>
<dbReference type="GO" id="GO:0004497">
    <property type="term" value="F:monooxygenase activity"/>
    <property type="evidence" value="ECO:0007669"/>
    <property type="project" value="UniProtKB-KW"/>
</dbReference>
<keyword evidence="6 8" id="KW-0408">Iron</keyword>
<dbReference type="InterPro" id="IPR017972">
    <property type="entry name" value="Cyt_P450_CS"/>
</dbReference>
<dbReference type="GO" id="GO:0016705">
    <property type="term" value="F:oxidoreductase activity, acting on paired donors, with incorporation or reduction of molecular oxygen"/>
    <property type="evidence" value="ECO:0007669"/>
    <property type="project" value="InterPro"/>
</dbReference>
<evidence type="ECO:0000256" key="6">
    <source>
        <dbReference type="ARBA" id="ARBA00023004"/>
    </source>
</evidence>
<accession>A0A5N7BU04</accession>
<dbReference type="GO" id="GO:0045122">
    <property type="term" value="P:aflatoxin biosynthetic process"/>
    <property type="evidence" value="ECO:0007669"/>
    <property type="project" value="UniProtKB-ARBA"/>
</dbReference>
<dbReference type="PANTHER" id="PTHR24305">
    <property type="entry name" value="CYTOCHROME P450"/>
    <property type="match status" value="1"/>
</dbReference>
<feature type="transmembrane region" description="Helical" evidence="10">
    <location>
        <begin position="17"/>
        <end position="37"/>
    </location>
</feature>
<evidence type="ECO:0000256" key="3">
    <source>
        <dbReference type="ARBA" id="ARBA00022617"/>
    </source>
</evidence>
<dbReference type="EMBL" id="ML735338">
    <property type="protein sequence ID" value="KAE8385312.1"/>
    <property type="molecule type" value="Genomic_DNA"/>
</dbReference>
<reference evidence="11" key="1">
    <citation type="submission" date="2019-04" db="EMBL/GenBank/DDBJ databases">
        <title>Friends and foes A comparative genomics studyof 23 Aspergillus species from section Flavi.</title>
        <authorList>
            <consortium name="DOE Joint Genome Institute"/>
            <person name="Kjaerbolling I."/>
            <person name="Vesth T."/>
            <person name="Frisvad J.C."/>
            <person name="Nybo J.L."/>
            <person name="Theobald S."/>
            <person name="Kildgaard S."/>
            <person name="Isbrandt T."/>
            <person name="Kuo A."/>
            <person name="Sato A."/>
            <person name="Lyhne E.K."/>
            <person name="Kogle M.E."/>
            <person name="Wiebenga A."/>
            <person name="Kun R.S."/>
            <person name="Lubbers R.J."/>
            <person name="Makela M.R."/>
            <person name="Barry K."/>
            <person name="Chovatia M."/>
            <person name="Clum A."/>
            <person name="Daum C."/>
            <person name="Haridas S."/>
            <person name="He G."/>
            <person name="LaButti K."/>
            <person name="Lipzen A."/>
            <person name="Mondo S."/>
            <person name="Riley R."/>
            <person name="Salamov A."/>
            <person name="Simmons B.A."/>
            <person name="Magnuson J.K."/>
            <person name="Henrissat B."/>
            <person name="Mortensen U.H."/>
            <person name="Larsen T.O."/>
            <person name="Devries R.P."/>
            <person name="Grigoriev I.V."/>
            <person name="Machida M."/>
            <person name="Baker S.E."/>
            <person name="Andersen M.R."/>
        </authorList>
    </citation>
    <scope>NUCLEOTIDE SEQUENCE [LARGE SCALE GENOMIC DNA]</scope>
    <source>
        <strain evidence="11">IBT 14317</strain>
    </source>
</reference>
<dbReference type="Gene3D" id="1.10.630.10">
    <property type="entry name" value="Cytochrome P450"/>
    <property type="match status" value="1"/>
</dbReference>
<dbReference type="InterPro" id="IPR036396">
    <property type="entry name" value="Cyt_P450_sf"/>
</dbReference>